<keyword evidence="1" id="KW-0812">Transmembrane</keyword>
<organism evidence="2 3">
    <name type="scientific">Mucilaginibacter pineti</name>
    <dbReference type="NCBI Taxonomy" id="1391627"/>
    <lineage>
        <taxon>Bacteria</taxon>
        <taxon>Pseudomonadati</taxon>
        <taxon>Bacteroidota</taxon>
        <taxon>Sphingobacteriia</taxon>
        <taxon>Sphingobacteriales</taxon>
        <taxon>Sphingobacteriaceae</taxon>
        <taxon>Mucilaginibacter</taxon>
    </lineage>
</organism>
<keyword evidence="3" id="KW-1185">Reference proteome</keyword>
<keyword evidence="1" id="KW-0472">Membrane</keyword>
<dbReference type="STRING" id="1391627.SAMN05216464_104158"/>
<dbReference type="AlphaFoldDB" id="A0A1G7ALF7"/>
<accession>A0A1G7ALF7</accession>
<evidence type="ECO:0000313" key="3">
    <source>
        <dbReference type="Proteomes" id="UP000199072"/>
    </source>
</evidence>
<protein>
    <submittedName>
        <fullName evidence="2">Uncharacterized protein</fullName>
    </submittedName>
</protein>
<evidence type="ECO:0000256" key="1">
    <source>
        <dbReference type="SAM" id="Phobius"/>
    </source>
</evidence>
<reference evidence="2 3" key="1">
    <citation type="submission" date="2016-10" db="EMBL/GenBank/DDBJ databases">
        <authorList>
            <person name="de Groot N.N."/>
        </authorList>
    </citation>
    <scope>NUCLEOTIDE SEQUENCE [LARGE SCALE GENOMIC DNA]</scope>
    <source>
        <strain evidence="2 3">47C3B</strain>
    </source>
</reference>
<feature type="transmembrane region" description="Helical" evidence="1">
    <location>
        <begin position="130"/>
        <end position="157"/>
    </location>
</feature>
<name>A0A1G7ALF7_9SPHI</name>
<sequence>MKPKTIIIEILIVAAIFVITWLLFTHYVSNTTLDIDMKDTYFVIQPAPIILTAGLLIITLVYLIKEGFKRYKRRFQNIILLVANFLVLVKLYPYTVFASTLSSPGWTIYPPLSALGKNIPPISEKLYHHLFVLMLIKQILPFIVVLFMLILVITAVITGKNWHTQPHEQTTS</sequence>
<feature type="transmembrane region" description="Helical" evidence="1">
    <location>
        <begin position="40"/>
        <end position="63"/>
    </location>
</feature>
<evidence type="ECO:0000313" key="2">
    <source>
        <dbReference type="EMBL" id="SDE15550.1"/>
    </source>
</evidence>
<dbReference type="OrthoDB" id="767369at2"/>
<dbReference type="RefSeq" id="WP_091149188.1">
    <property type="nucleotide sequence ID" value="NZ_FNAI01000004.1"/>
</dbReference>
<proteinExistence type="predicted"/>
<gene>
    <name evidence="2" type="ORF">SAMN05216464_104158</name>
</gene>
<dbReference type="Proteomes" id="UP000199072">
    <property type="component" value="Unassembled WGS sequence"/>
</dbReference>
<feature type="transmembrane region" description="Helical" evidence="1">
    <location>
        <begin position="7"/>
        <end position="28"/>
    </location>
</feature>
<dbReference type="EMBL" id="FNAI01000004">
    <property type="protein sequence ID" value="SDE15550.1"/>
    <property type="molecule type" value="Genomic_DNA"/>
</dbReference>
<keyword evidence="1" id="KW-1133">Transmembrane helix</keyword>
<feature type="transmembrane region" description="Helical" evidence="1">
    <location>
        <begin position="75"/>
        <end position="94"/>
    </location>
</feature>